<dbReference type="AlphaFoldDB" id="A0A9P7CW94"/>
<evidence type="ECO:0000313" key="2">
    <source>
        <dbReference type="EMBL" id="KAG1764969.1"/>
    </source>
</evidence>
<dbReference type="EMBL" id="JABBWD010000116">
    <property type="protein sequence ID" value="KAG1764969.1"/>
    <property type="molecule type" value="Genomic_DNA"/>
</dbReference>
<dbReference type="Proteomes" id="UP000714275">
    <property type="component" value="Unassembled WGS sequence"/>
</dbReference>
<proteinExistence type="predicted"/>
<accession>A0A9P7CW94</accession>
<evidence type="ECO:0000313" key="3">
    <source>
        <dbReference type="Proteomes" id="UP000714275"/>
    </source>
</evidence>
<evidence type="ECO:0000256" key="1">
    <source>
        <dbReference type="SAM" id="MobiDB-lite"/>
    </source>
</evidence>
<gene>
    <name evidence="2" type="ORF">EV702DRAFT_1204781</name>
</gene>
<sequence length="573" mass="63240">MSFSADYNVYSVPAPHDVKCYVYNETLPSVMPLLGNLTGVIDTFPFVGYIVAGQEPTLCPLYCSPMGLELVQQHIKFFAYLETGRAHAPALEAESTEVPLYTIERHVAPALLDLPPKWTRQGHDRKIHVVFDGVANSANFRTIIHWADFPLGYNMPDFSFDHILEISDVYSTMSVNDHSLFNGWLVSDVDMGSEDDGSFSAYANHEAPYPAHSAPHPAPAAPYVPIVEAQDSTDAPHQHTEAQGLTDAPLPHAAVQGSTDAPLPHTAAQGSTGVPARRTNTLKGIMTEYPKWRLVLAYMRLLIRVAICTGNSGNPHEITTNNADVRAVFMADIFAQSLQGANTAEEQLETIISSEDGSTITRNMILLMAGKWVSQFIYDTARVADDALYHRQAGFGLDDIFGPVLQARLGMLLENFLHPKSVCLPIDQNGLVWFFRSKFSKALVWHIVFRKTRSNGVRIHSTPNVPLVLADLAPDVFRNAPHLPIDTLAFAVSFCYSALLRKLDAAVTNNAGSSYDRNHYPSPTTVHNDAVETLKILLQLEGDSGHPEFMAIMLLFCNLTVRNIVRVVRPPKK</sequence>
<organism evidence="2 3">
    <name type="scientific">Suillus placidus</name>
    <dbReference type="NCBI Taxonomy" id="48579"/>
    <lineage>
        <taxon>Eukaryota</taxon>
        <taxon>Fungi</taxon>
        <taxon>Dikarya</taxon>
        <taxon>Basidiomycota</taxon>
        <taxon>Agaricomycotina</taxon>
        <taxon>Agaricomycetes</taxon>
        <taxon>Agaricomycetidae</taxon>
        <taxon>Boletales</taxon>
        <taxon>Suillineae</taxon>
        <taxon>Suillaceae</taxon>
        <taxon>Suillus</taxon>
    </lineage>
</organism>
<protein>
    <submittedName>
        <fullName evidence="2">Uncharacterized protein</fullName>
    </submittedName>
</protein>
<keyword evidence="3" id="KW-1185">Reference proteome</keyword>
<dbReference type="OrthoDB" id="2683301at2759"/>
<reference evidence="2" key="1">
    <citation type="journal article" date="2020" name="New Phytol.">
        <title>Comparative genomics reveals dynamic genome evolution in host specialist ectomycorrhizal fungi.</title>
        <authorList>
            <person name="Lofgren L.A."/>
            <person name="Nguyen N.H."/>
            <person name="Vilgalys R."/>
            <person name="Ruytinx J."/>
            <person name="Liao H.L."/>
            <person name="Branco S."/>
            <person name="Kuo A."/>
            <person name="LaButti K."/>
            <person name="Lipzen A."/>
            <person name="Andreopoulos W."/>
            <person name="Pangilinan J."/>
            <person name="Riley R."/>
            <person name="Hundley H."/>
            <person name="Na H."/>
            <person name="Barry K."/>
            <person name="Grigoriev I.V."/>
            <person name="Stajich J.E."/>
            <person name="Kennedy P.G."/>
        </authorList>
    </citation>
    <scope>NUCLEOTIDE SEQUENCE</scope>
    <source>
        <strain evidence="2">DOB743</strain>
    </source>
</reference>
<comment type="caution">
    <text evidence="2">The sequence shown here is derived from an EMBL/GenBank/DDBJ whole genome shotgun (WGS) entry which is preliminary data.</text>
</comment>
<name>A0A9P7CW94_9AGAM</name>
<feature type="region of interest" description="Disordered" evidence="1">
    <location>
        <begin position="251"/>
        <end position="276"/>
    </location>
</feature>